<evidence type="ECO:0000313" key="6">
    <source>
        <dbReference type="Proteomes" id="UP000489600"/>
    </source>
</evidence>
<dbReference type="SMART" id="SM01191">
    <property type="entry name" value="ENT"/>
    <property type="match status" value="2"/>
</dbReference>
<organism evidence="5 6">
    <name type="scientific">Arabis nemorensis</name>
    <dbReference type="NCBI Taxonomy" id="586526"/>
    <lineage>
        <taxon>Eukaryota</taxon>
        <taxon>Viridiplantae</taxon>
        <taxon>Streptophyta</taxon>
        <taxon>Embryophyta</taxon>
        <taxon>Tracheophyta</taxon>
        <taxon>Spermatophyta</taxon>
        <taxon>Magnoliopsida</taxon>
        <taxon>eudicotyledons</taxon>
        <taxon>Gunneridae</taxon>
        <taxon>Pentapetalae</taxon>
        <taxon>rosids</taxon>
        <taxon>malvids</taxon>
        <taxon>Brassicales</taxon>
        <taxon>Brassicaceae</taxon>
        <taxon>Arabideae</taxon>
        <taxon>Arabis</taxon>
    </lineage>
</organism>
<dbReference type="Pfam" id="PF03735">
    <property type="entry name" value="ENT"/>
    <property type="match status" value="2"/>
</dbReference>
<dbReference type="GO" id="GO:0050832">
    <property type="term" value="P:defense response to fungus"/>
    <property type="evidence" value="ECO:0007669"/>
    <property type="project" value="InterPro"/>
</dbReference>
<sequence length="356" mass="39927">MADQNVQDPNPPTEDRKVLPLKRGMAEKPLPGSTESASDSSDSSDHEDAMSYEQKIEEIKKKAFYSVVHAFTVDSSTLSQERTSIVERLRNELNTAREIQIPIENNTIQKSLVDLQREAYYGVNLAFSAETPAISSSRIMIVQDLKKEWNISPVIHGAFVDGINTEPLVKRWRNVPKASDNENVTPVEGHPSESRVAVNKEDLFDFQVAPARIQYEKTEPSSTSEDSLVPSWGQVSPQTLVGRWLNIRMPGEDDYIAFQIKDYNAETEMHHLVTALSQKTVIDPCDWIDIRFIPAEDTVWQDGHPGFPARKSFIKPGETILSTTSTAQEKRRIREVGKTATGIPIIKRLDKGKGIA</sequence>
<dbReference type="InterPro" id="IPR036142">
    <property type="entry name" value="ENT_dom-like_sf"/>
</dbReference>
<dbReference type="PANTHER" id="PTHR33432">
    <property type="entry name" value="PROTEIN EMSY-LIKE 4"/>
    <property type="match status" value="1"/>
</dbReference>
<dbReference type="AlphaFoldDB" id="A0A565BXN7"/>
<evidence type="ECO:0000256" key="2">
    <source>
        <dbReference type="ARBA" id="ARBA00023242"/>
    </source>
</evidence>
<feature type="region of interest" description="Disordered" evidence="3">
    <location>
        <begin position="1"/>
        <end position="51"/>
    </location>
</feature>
<evidence type="ECO:0000259" key="4">
    <source>
        <dbReference type="PROSITE" id="PS51138"/>
    </source>
</evidence>
<gene>
    <name evidence="5" type="ORF">ANE_LOCUS16541</name>
</gene>
<dbReference type="GO" id="GO:0005634">
    <property type="term" value="C:nucleus"/>
    <property type="evidence" value="ECO:0007669"/>
    <property type="project" value="UniProtKB-SubCell"/>
</dbReference>
<keyword evidence="6" id="KW-1185">Reference proteome</keyword>
<comment type="caution">
    <text evidence="5">The sequence shown here is derived from an EMBL/GenBank/DDBJ whole genome shotgun (WGS) entry which is preliminary data.</text>
</comment>
<dbReference type="PANTHER" id="PTHR33432:SF15">
    <property type="entry name" value="EMSY N TERMINUS (ENT)_ PLANT TUDOR-LIKE DOMAINS-CONTAINING PROTEIN"/>
    <property type="match status" value="1"/>
</dbReference>
<keyword evidence="2" id="KW-0539">Nucleus</keyword>
<dbReference type="InterPro" id="IPR005491">
    <property type="entry name" value="ENT_dom"/>
</dbReference>
<dbReference type="SUPFAM" id="SSF158639">
    <property type="entry name" value="ENT-like"/>
    <property type="match status" value="2"/>
</dbReference>
<name>A0A565BXN7_9BRAS</name>
<dbReference type="EMBL" id="CABITT030000005">
    <property type="protein sequence ID" value="VVB06097.1"/>
    <property type="molecule type" value="Genomic_DNA"/>
</dbReference>
<dbReference type="Proteomes" id="UP000489600">
    <property type="component" value="Unassembled WGS sequence"/>
</dbReference>
<evidence type="ECO:0000256" key="3">
    <source>
        <dbReference type="SAM" id="MobiDB-lite"/>
    </source>
</evidence>
<dbReference type="PROSITE" id="PS51138">
    <property type="entry name" value="ENT"/>
    <property type="match status" value="1"/>
</dbReference>
<dbReference type="InterPro" id="IPR033485">
    <property type="entry name" value="EMSY-LIKE_plant"/>
</dbReference>
<dbReference type="OrthoDB" id="1060826at2759"/>
<feature type="domain" description="ENT" evidence="4">
    <location>
        <begin position="108"/>
        <end position="195"/>
    </location>
</feature>
<comment type="subcellular location">
    <subcellularLocation>
        <location evidence="1">Nucleus</location>
    </subcellularLocation>
</comment>
<reference evidence="5" key="1">
    <citation type="submission" date="2019-07" db="EMBL/GenBank/DDBJ databases">
        <authorList>
            <person name="Dittberner H."/>
        </authorList>
    </citation>
    <scope>NUCLEOTIDE SEQUENCE [LARGE SCALE GENOMIC DNA]</scope>
</reference>
<evidence type="ECO:0000313" key="5">
    <source>
        <dbReference type="EMBL" id="VVB06097.1"/>
    </source>
</evidence>
<evidence type="ECO:0000256" key="1">
    <source>
        <dbReference type="ARBA" id="ARBA00004123"/>
    </source>
</evidence>
<accession>A0A565BXN7</accession>
<protein>
    <recommendedName>
        <fullName evidence="4">ENT domain-containing protein</fullName>
    </recommendedName>
</protein>
<proteinExistence type="predicted"/>